<evidence type="ECO:0000256" key="2">
    <source>
        <dbReference type="ARBA" id="ARBA00023172"/>
    </source>
</evidence>
<dbReference type="PROSITE" id="PS51898">
    <property type="entry name" value="TYR_RECOMBINASE"/>
    <property type="match status" value="1"/>
</dbReference>
<keyword evidence="2" id="KW-0233">DNA recombination</keyword>
<dbReference type="InterPro" id="IPR013762">
    <property type="entry name" value="Integrase-like_cat_sf"/>
</dbReference>
<proteinExistence type="predicted"/>
<gene>
    <name evidence="4" type="ORF">SAMN05660686_04901</name>
</gene>
<dbReference type="EMBL" id="FNBW01000025">
    <property type="protein sequence ID" value="SDG57581.1"/>
    <property type="molecule type" value="Genomic_DNA"/>
</dbReference>
<feature type="domain" description="Tyr recombinase" evidence="3">
    <location>
        <begin position="165"/>
        <end position="357"/>
    </location>
</feature>
<keyword evidence="5" id="KW-1185">Reference proteome</keyword>
<dbReference type="InterPro" id="IPR011010">
    <property type="entry name" value="DNA_brk_join_enz"/>
</dbReference>
<comment type="caution">
    <text evidence="4">The sequence shown here is derived from an EMBL/GenBank/DDBJ whole genome shotgun (WGS) entry which is preliminary data.</text>
</comment>
<dbReference type="OrthoDB" id="7363113at2"/>
<evidence type="ECO:0000259" key="3">
    <source>
        <dbReference type="PROSITE" id="PS51898"/>
    </source>
</evidence>
<dbReference type="GO" id="GO:0006310">
    <property type="term" value="P:DNA recombination"/>
    <property type="evidence" value="ECO:0007669"/>
    <property type="project" value="UniProtKB-KW"/>
</dbReference>
<keyword evidence="1" id="KW-0238">DNA-binding</keyword>
<dbReference type="RefSeq" id="WP_093154554.1">
    <property type="nucleotide sequence ID" value="NZ_FNBW01000025.1"/>
</dbReference>
<dbReference type="InterPro" id="IPR010998">
    <property type="entry name" value="Integrase_recombinase_N"/>
</dbReference>
<reference evidence="4 5" key="1">
    <citation type="submission" date="2016-10" db="EMBL/GenBank/DDBJ databases">
        <authorList>
            <person name="Varghese N."/>
            <person name="Submissions S."/>
        </authorList>
    </citation>
    <scope>NUCLEOTIDE SEQUENCE [LARGE SCALE GENOMIC DNA]</scope>
    <source>
        <strain evidence="4 5">DSM 18839</strain>
    </source>
</reference>
<accession>A0A8G2BMN6</accession>
<evidence type="ECO:0000256" key="1">
    <source>
        <dbReference type="ARBA" id="ARBA00023125"/>
    </source>
</evidence>
<dbReference type="Gene3D" id="1.10.150.130">
    <property type="match status" value="1"/>
</dbReference>
<dbReference type="Gene3D" id="1.10.443.10">
    <property type="entry name" value="Intergrase catalytic core"/>
    <property type="match status" value="1"/>
</dbReference>
<organism evidence="4 5">
    <name type="scientific">Thalassobaculum litoreum DSM 18839</name>
    <dbReference type="NCBI Taxonomy" id="1123362"/>
    <lineage>
        <taxon>Bacteria</taxon>
        <taxon>Pseudomonadati</taxon>
        <taxon>Pseudomonadota</taxon>
        <taxon>Alphaproteobacteria</taxon>
        <taxon>Rhodospirillales</taxon>
        <taxon>Thalassobaculaceae</taxon>
        <taxon>Thalassobaculum</taxon>
    </lineage>
</organism>
<dbReference type="Proteomes" id="UP000198615">
    <property type="component" value="Unassembled WGS sequence"/>
</dbReference>
<evidence type="ECO:0000313" key="4">
    <source>
        <dbReference type="EMBL" id="SDG57581.1"/>
    </source>
</evidence>
<dbReference type="InterPro" id="IPR002104">
    <property type="entry name" value="Integrase_catalytic"/>
</dbReference>
<dbReference type="GO" id="GO:0015074">
    <property type="term" value="P:DNA integration"/>
    <property type="evidence" value="ECO:0007669"/>
    <property type="project" value="InterPro"/>
</dbReference>
<sequence length="384" mass="42539">MTALAHTMIHIRPVFDWPKEDRTRWLVSCQAGPADFLKSLETAALLEPKNQKSADSYEETTRLNLIDAWGQYLEYLAQSETEALSGSIKLRADLDQIFGYLKELERLGRAPQTIGTRANSIAMFLSVTCPEVDIADLRALAARMKRGAPTVSKSGRIVAPVVLIGLGERLMQHAWKQTVDETPTKDASTTFRDGLLIALLAQRPIRRQNLADLEIGSSFTCQAVQFEIHLTAEQVKTDNPINVPCPTNLTAPIEHYLAIFRPVLLGKDSCQHLWVSSGTGRRLTAIGIYQAIRRRTRDAFGFPVNPHLFRDCAATFMYLQSPELAWMIAGLLGHGNLATGRKHYIQAQSKAGHEQYQSLIAAIRGGKPMSTAVSTALQDIGDYI</sequence>
<protein>
    <submittedName>
        <fullName evidence="4">Site-specific recombinase XerD</fullName>
    </submittedName>
</protein>
<evidence type="ECO:0000313" key="5">
    <source>
        <dbReference type="Proteomes" id="UP000198615"/>
    </source>
</evidence>
<name>A0A8G2BMN6_9PROT</name>
<dbReference type="SUPFAM" id="SSF56349">
    <property type="entry name" value="DNA breaking-rejoining enzymes"/>
    <property type="match status" value="1"/>
</dbReference>
<dbReference type="AlphaFoldDB" id="A0A8G2BMN6"/>
<dbReference type="GO" id="GO:0003677">
    <property type="term" value="F:DNA binding"/>
    <property type="evidence" value="ECO:0007669"/>
    <property type="project" value="UniProtKB-KW"/>
</dbReference>